<keyword evidence="3" id="KW-0560">Oxidoreductase</keyword>
<keyword evidence="2" id="KW-0288">FMN</keyword>
<dbReference type="SUPFAM" id="SSF51679">
    <property type="entry name" value="Bacterial luciferase-like"/>
    <property type="match status" value="2"/>
</dbReference>
<dbReference type="InterPro" id="IPR011251">
    <property type="entry name" value="Luciferase-like_dom"/>
</dbReference>
<dbReference type="RefSeq" id="WP_344417978.1">
    <property type="nucleotide sequence ID" value="NZ_BAAAQK010000009.1"/>
</dbReference>
<dbReference type="EMBL" id="BAAAQK010000009">
    <property type="protein sequence ID" value="GAA1852330.1"/>
    <property type="molecule type" value="Genomic_DNA"/>
</dbReference>
<gene>
    <name evidence="6" type="ORF">GCM10009836_35500</name>
</gene>
<name>A0ABN2N4I1_9PSEU</name>
<dbReference type="Gene3D" id="3.20.20.30">
    <property type="entry name" value="Luciferase-like domain"/>
    <property type="match status" value="2"/>
</dbReference>
<evidence type="ECO:0000256" key="3">
    <source>
        <dbReference type="ARBA" id="ARBA00023002"/>
    </source>
</evidence>
<comment type="caution">
    <text evidence="6">The sequence shown here is derived from an EMBL/GenBank/DDBJ whole genome shotgun (WGS) entry which is preliminary data.</text>
</comment>
<dbReference type="PANTHER" id="PTHR30011:SF16">
    <property type="entry name" value="C2H2 FINGER DOMAIN TRANSCRIPTION FACTOR (EUROFUNG)-RELATED"/>
    <property type="match status" value="1"/>
</dbReference>
<sequence length="734" mass="77910">MARDGIFLAYNLRTYGNLPSAWLSPRLTRFALYDPAYWAEFAQLAEAGLLDAVFTGDASQITDPTSSVADGLDRFTAWTAAIEATEHLGFLLTASTTYNDPFRLAERLLSLDVLVGGRLGWNVVTSHSGAAAANFGLPSHPPRDTRYARAEEFVGIVTDLWSGAVVDHESEQFVVHGRLAVPPSRQGRPPIVRASTSDAGRSLAGRYANGVFAADLTRSGAVAHRAAFRGDARSFGRPPEHLNYLSGLRLVLGSTQAEAEAKIADVYGQSPDHTAEQVAWLSGLIDFDVSTLDPQEPLPLELLAEHRLAELPATETVSLGFRASVHGFLRENAGLPLAQLLVRSRFVGSGHSTFVGTPEQLADRLEDWYKAGAADGFVLAPDLTLETLQVLVDELVPALQRKGIYKREYTSDTFAGHLGLPPFGRPGDLRFDADPARRTAARATVLARRADPRAEDPAAPAPAGVAARFTAAGPMNLVALTGEALSEAVADPNRLPAGPDGYVLGLDRVLGPAPAAALDPTTAAAVLGLRRPDLAFLPVVAVEREHPWNLARTVASLEHWLRGRTGVVLAGRDRLSAAGRPGAEAWDPGPFAAPTPAGPATTAEAARVLRALWASYPHSALVVDRERRVYATGEGIAPIDHVGAYRVAGPGAVASGVHGRPVVGQVVEDPAELLDAQEAVDVALVPASRLPTLLGLLDRLPPHLAFLVVGGPAPARHRFLGSVATRTRLTEETA</sequence>
<keyword evidence="7" id="KW-1185">Reference proteome</keyword>
<dbReference type="InterPro" id="IPR036661">
    <property type="entry name" value="Luciferase-like_sf"/>
</dbReference>
<evidence type="ECO:0000313" key="6">
    <source>
        <dbReference type="EMBL" id="GAA1852330.1"/>
    </source>
</evidence>
<protein>
    <recommendedName>
        <fullName evidence="5">Luciferase-like domain-containing protein</fullName>
    </recommendedName>
</protein>
<keyword evidence="4" id="KW-0503">Monooxygenase</keyword>
<proteinExistence type="predicted"/>
<evidence type="ECO:0000259" key="5">
    <source>
        <dbReference type="Pfam" id="PF00296"/>
    </source>
</evidence>
<reference evidence="6 7" key="1">
    <citation type="journal article" date="2019" name="Int. J. Syst. Evol. Microbiol.">
        <title>The Global Catalogue of Microorganisms (GCM) 10K type strain sequencing project: providing services to taxonomists for standard genome sequencing and annotation.</title>
        <authorList>
            <consortium name="The Broad Institute Genomics Platform"/>
            <consortium name="The Broad Institute Genome Sequencing Center for Infectious Disease"/>
            <person name="Wu L."/>
            <person name="Ma J."/>
        </authorList>
    </citation>
    <scope>NUCLEOTIDE SEQUENCE [LARGE SCALE GENOMIC DNA]</scope>
    <source>
        <strain evidence="6 7">JCM 16009</strain>
    </source>
</reference>
<organism evidence="6 7">
    <name type="scientific">Pseudonocardia ailaonensis</name>
    <dbReference type="NCBI Taxonomy" id="367279"/>
    <lineage>
        <taxon>Bacteria</taxon>
        <taxon>Bacillati</taxon>
        <taxon>Actinomycetota</taxon>
        <taxon>Actinomycetes</taxon>
        <taxon>Pseudonocardiales</taxon>
        <taxon>Pseudonocardiaceae</taxon>
        <taxon>Pseudonocardia</taxon>
    </lineage>
</organism>
<accession>A0ABN2N4I1</accession>
<dbReference type="PANTHER" id="PTHR30011">
    <property type="entry name" value="ALKANESULFONATE MONOOXYGENASE-RELATED"/>
    <property type="match status" value="1"/>
</dbReference>
<keyword evidence="1" id="KW-0285">Flavoprotein</keyword>
<evidence type="ECO:0000256" key="2">
    <source>
        <dbReference type="ARBA" id="ARBA00022643"/>
    </source>
</evidence>
<evidence type="ECO:0000256" key="1">
    <source>
        <dbReference type="ARBA" id="ARBA00022630"/>
    </source>
</evidence>
<dbReference type="InterPro" id="IPR051260">
    <property type="entry name" value="Diverse_substr_monoxygenases"/>
</dbReference>
<dbReference type="Pfam" id="PF00296">
    <property type="entry name" value="Bac_luciferase"/>
    <property type="match status" value="1"/>
</dbReference>
<feature type="domain" description="Luciferase-like" evidence="5">
    <location>
        <begin position="34"/>
        <end position="373"/>
    </location>
</feature>
<evidence type="ECO:0000256" key="4">
    <source>
        <dbReference type="ARBA" id="ARBA00023033"/>
    </source>
</evidence>
<evidence type="ECO:0000313" key="7">
    <source>
        <dbReference type="Proteomes" id="UP001500449"/>
    </source>
</evidence>
<dbReference type="Proteomes" id="UP001500449">
    <property type="component" value="Unassembled WGS sequence"/>
</dbReference>